<dbReference type="GO" id="GO:0051539">
    <property type="term" value="F:4 iron, 4 sulfur cluster binding"/>
    <property type="evidence" value="ECO:0007669"/>
    <property type="project" value="UniProtKB-KW"/>
</dbReference>
<dbReference type="EMBL" id="CP066690">
    <property type="protein sequence ID" value="QQG45438.1"/>
    <property type="molecule type" value="Genomic_DNA"/>
</dbReference>
<dbReference type="AlphaFoldDB" id="A0A7T5US94"/>
<dbReference type="PANTHER" id="PTHR43409">
    <property type="entry name" value="ANAEROBIC MAGNESIUM-PROTOPORPHYRIN IX MONOMETHYL ESTER CYCLASE-RELATED"/>
    <property type="match status" value="1"/>
</dbReference>
<evidence type="ECO:0000256" key="5">
    <source>
        <dbReference type="ARBA" id="ARBA00023014"/>
    </source>
</evidence>
<reference evidence="7 8" key="1">
    <citation type="submission" date="2020-07" db="EMBL/GenBank/DDBJ databases">
        <title>Huge and variable diversity of episymbiotic CPR bacteria and DPANN archaea in groundwater ecosystems.</title>
        <authorList>
            <person name="He C.Y."/>
            <person name="Keren R."/>
            <person name="Whittaker M."/>
            <person name="Farag I.F."/>
            <person name="Doudna J."/>
            <person name="Cate J.H.D."/>
            <person name="Banfield J.F."/>
        </authorList>
    </citation>
    <scope>NUCLEOTIDE SEQUENCE [LARGE SCALE GENOMIC DNA]</scope>
    <source>
        <strain evidence="7">NC_groundwater_541_Ag_S-0.1um_46_50</strain>
    </source>
</reference>
<dbReference type="PROSITE" id="PS51332">
    <property type="entry name" value="B12_BINDING"/>
    <property type="match status" value="1"/>
</dbReference>
<feature type="domain" description="B12-binding" evidence="6">
    <location>
        <begin position="4"/>
        <end position="141"/>
    </location>
</feature>
<dbReference type="CDD" id="cd01335">
    <property type="entry name" value="Radical_SAM"/>
    <property type="match status" value="1"/>
</dbReference>
<name>A0A7T5US94_9BACT</name>
<dbReference type="Gene3D" id="3.80.30.20">
    <property type="entry name" value="tm_1862 like domain"/>
    <property type="match status" value="1"/>
</dbReference>
<dbReference type="SFLD" id="SFLDG01082">
    <property type="entry name" value="B12-binding_domain_containing"/>
    <property type="match status" value="1"/>
</dbReference>
<evidence type="ECO:0000256" key="1">
    <source>
        <dbReference type="ARBA" id="ARBA00001966"/>
    </source>
</evidence>
<sequence>MALKIGLVQINNEFSGVTYLPLSVADLQVYAQKNVADPGNYQFLLPVYKRIPVDIAVEHLLEADLVGFSLYVWNRNISLEIARRLKQKRPSVITVFGGPEVPDRSEEFLRKNRFVDLACHNEGEQAFVHILEKSFSGEWGEVPSVSFLDPSGNCVQTQWLPRMRSLAVMPSPYLNGTFTPLMEAYPNQRWDALWETNRGCPFFCSFCDWGSNTKNKVIRFDLEILFKELEWFAQHKIQFIFCCDANFGLLPRDVDIARKAAEIKAHYGLPRALSTQNAKNAEERIFQTQKILADAGLSTGVTIAFQSQDPEVLRAVERTNISMDAFRNLQRRFTEAGIDTYSDMLIALPQETYNSFADGVALTIEQGQHNRIQFGNLSMMPNAPMSDPQYVARYGLKTVEVKAVIFHGVIDETPDQVAESEDIVVETSTLTREDWARTRVFCWTTSLLHFDKVFQIPLIVLRQTTGVSYRRLIEVFTEGELEEFPVLKEIQSFFRAKAKSIMAGGIEYCPAPEWLNIYWPVDEFIFIKLCREGKLDQFYDEARRVLTQFFRTNNIVVDEELLRQAIELNQGLIKLPFVEEDTVLTLSYNIWEFYRGVRAMCDVALVRGSFIYRVDRNSEHWQSWEDWYKLVVWYGNKRGAYLYGNIKCEPEKAGHF</sequence>
<dbReference type="GO" id="GO:0031419">
    <property type="term" value="F:cobalamin binding"/>
    <property type="evidence" value="ECO:0007669"/>
    <property type="project" value="InterPro"/>
</dbReference>
<dbReference type="InterPro" id="IPR058240">
    <property type="entry name" value="rSAM_sf"/>
</dbReference>
<dbReference type="SMART" id="SM00729">
    <property type="entry name" value="Elp3"/>
    <property type="match status" value="1"/>
</dbReference>
<evidence type="ECO:0000313" key="7">
    <source>
        <dbReference type="EMBL" id="QQG45438.1"/>
    </source>
</evidence>
<dbReference type="Gene3D" id="3.40.50.280">
    <property type="entry name" value="Cobalamin-binding domain"/>
    <property type="match status" value="1"/>
</dbReference>
<protein>
    <submittedName>
        <fullName evidence="7">Cobalamin-dependent protein</fullName>
    </submittedName>
</protein>
<evidence type="ECO:0000313" key="8">
    <source>
        <dbReference type="Proteomes" id="UP000595618"/>
    </source>
</evidence>
<dbReference type="SUPFAM" id="SSF102114">
    <property type="entry name" value="Radical SAM enzymes"/>
    <property type="match status" value="1"/>
</dbReference>
<keyword evidence="3" id="KW-0479">Metal-binding</keyword>
<keyword evidence="4" id="KW-0408">Iron</keyword>
<dbReference type="SFLD" id="SFLDS00029">
    <property type="entry name" value="Radical_SAM"/>
    <property type="match status" value="1"/>
</dbReference>
<dbReference type="GO" id="GO:0003824">
    <property type="term" value="F:catalytic activity"/>
    <property type="evidence" value="ECO:0007669"/>
    <property type="project" value="InterPro"/>
</dbReference>
<evidence type="ECO:0000256" key="4">
    <source>
        <dbReference type="ARBA" id="ARBA00023004"/>
    </source>
</evidence>
<dbReference type="InterPro" id="IPR051198">
    <property type="entry name" value="BchE-like"/>
</dbReference>
<evidence type="ECO:0000256" key="2">
    <source>
        <dbReference type="ARBA" id="ARBA00022691"/>
    </source>
</evidence>
<proteinExistence type="predicted"/>
<dbReference type="Pfam" id="PF02310">
    <property type="entry name" value="B12-binding"/>
    <property type="match status" value="1"/>
</dbReference>
<dbReference type="InterPro" id="IPR034466">
    <property type="entry name" value="Methyltransferase_Class_B"/>
</dbReference>
<evidence type="ECO:0000259" key="6">
    <source>
        <dbReference type="PROSITE" id="PS51332"/>
    </source>
</evidence>
<accession>A0A7T5US94</accession>
<organism evidence="7 8">
    <name type="scientific">Candidatus Sungiibacteriota bacterium</name>
    <dbReference type="NCBI Taxonomy" id="2750080"/>
    <lineage>
        <taxon>Bacteria</taxon>
        <taxon>Candidatus Sungiibacteriota</taxon>
    </lineage>
</organism>
<dbReference type="SFLD" id="SFLDG01123">
    <property type="entry name" value="methyltransferase_(Class_B)"/>
    <property type="match status" value="1"/>
</dbReference>
<dbReference type="InterPro" id="IPR006638">
    <property type="entry name" value="Elp3/MiaA/NifB-like_rSAM"/>
</dbReference>
<keyword evidence="2" id="KW-0949">S-adenosyl-L-methionine</keyword>
<dbReference type="InterPro" id="IPR023404">
    <property type="entry name" value="rSAM_horseshoe"/>
</dbReference>
<dbReference type="InterPro" id="IPR007197">
    <property type="entry name" value="rSAM"/>
</dbReference>
<gene>
    <name evidence="7" type="ORF">HYW89_00675</name>
</gene>
<dbReference type="Pfam" id="PF04055">
    <property type="entry name" value="Radical_SAM"/>
    <property type="match status" value="1"/>
</dbReference>
<dbReference type="GO" id="GO:0005829">
    <property type="term" value="C:cytosol"/>
    <property type="evidence" value="ECO:0007669"/>
    <property type="project" value="TreeGrafter"/>
</dbReference>
<evidence type="ECO:0000256" key="3">
    <source>
        <dbReference type="ARBA" id="ARBA00022723"/>
    </source>
</evidence>
<dbReference type="GO" id="GO:0046872">
    <property type="term" value="F:metal ion binding"/>
    <property type="evidence" value="ECO:0007669"/>
    <property type="project" value="UniProtKB-KW"/>
</dbReference>
<dbReference type="InterPro" id="IPR006158">
    <property type="entry name" value="Cobalamin-bd"/>
</dbReference>
<comment type="cofactor">
    <cofactor evidence="1">
        <name>[4Fe-4S] cluster</name>
        <dbReference type="ChEBI" id="CHEBI:49883"/>
    </cofactor>
</comment>
<dbReference type="PANTHER" id="PTHR43409:SF16">
    <property type="entry name" value="SLR0320 PROTEIN"/>
    <property type="match status" value="1"/>
</dbReference>
<keyword evidence="5" id="KW-0411">Iron-sulfur</keyword>
<dbReference type="Proteomes" id="UP000595618">
    <property type="component" value="Chromosome"/>
</dbReference>